<name>A0ABM3MAV6_GALME</name>
<feature type="domain" description="FAM192A/Fyv6 N-terminal" evidence="5">
    <location>
        <begin position="33"/>
        <end position="134"/>
    </location>
</feature>
<evidence type="ECO:0000256" key="2">
    <source>
        <dbReference type="ARBA" id="ARBA00023242"/>
    </source>
</evidence>
<keyword evidence="6" id="KW-1185">Reference proteome</keyword>
<dbReference type="Pfam" id="PF10187">
    <property type="entry name" value="FAM192A_Fyv6_N"/>
    <property type="match status" value="1"/>
</dbReference>
<dbReference type="InterPro" id="IPR039845">
    <property type="entry name" value="FAM192A"/>
</dbReference>
<feature type="region of interest" description="Disordered" evidence="4">
    <location>
        <begin position="221"/>
        <end position="271"/>
    </location>
</feature>
<keyword evidence="3" id="KW-0175">Coiled coil</keyword>
<evidence type="ECO:0000313" key="6">
    <source>
        <dbReference type="Proteomes" id="UP001652740"/>
    </source>
</evidence>
<dbReference type="RefSeq" id="XP_052748558.1">
    <property type="nucleotide sequence ID" value="XM_052892598.1"/>
</dbReference>
<sequence>MSKNCQLANHYFVCCFHIFTKISQIIFKMSSGFISETEILEARRRRQEEWDKVRTEDQPKEAPEEPYDTRPLYQRLEEQRLKKEAEYEEAHKLKNMIRGLDDDEVGFLDLVERTKAKAAQQISIEEQKEMQEFRERVSSLAESEEMLRLRAQLAPARTAPPPPHTQKNKLQGVIVRKRKASDTDSDKQEKGPTPAKTNGVISTLSVEAPAEGALRCVGVLPGLGHYDTETSSDSDDSSDPDLGDKCCVKRDLLGRRPEQTGDKARKDDEKS</sequence>
<proteinExistence type="predicted"/>
<evidence type="ECO:0000256" key="1">
    <source>
        <dbReference type="ARBA" id="ARBA00004123"/>
    </source>
</evidence>
<evidence type="ECO:0000313" key="7">
    <source>
        <dbReference type="RefSeq" id="XP_052748558.1"/>
    </source>
</evidence>
<feature type="coiled-coil region" evidence="3">
    <location>
        <begin position="73"/>
        <end position="136"/>
    </location>
</feature>
<dbReference type="InterPro" id="IPR019331">
    <property type="entry name" value="FAM192A/Fyv6_N"/>
</dbReference>
<dbReference type="PANTHER" id="PTHR13495">
    <property type="entry name" value="NEFA-INTERACTING NUCLEAR PROTEIN NIP30"/>
    <property type="match status" value="1"/>
</dbReference>
<feature type="region of interest" description="Disordered" evidence="4">
    <location>
        <begin position="154"/>
        <end position="204"/>
    </location>
</feature>
<feature type="compositionally biased region" description="Basic and acidic residues" evidence="4">
    <location>
        <begin position="242"/>
        <end position="271"/>
    </location>
</feature>
<reference evidence="7" key="1">
    <citation type="submission" date="2025-08" db="UniProtKB">
        <authorList>
            <consortium name="RefSeq"/>
        </authorList>
    </citation>
    <scope>IDENTIFICATION</scope>
    <source>
        <tissue evidence="7">Whole larvae</tissue>
    </source>
</reference>
<evidence type="ECO:0000259" key="5">
    <source>
        <dbReference type="Pfam" id="PF10187"/>
    </source>
</evidence>
<protein>
    <submittedName>
        <fullName evidence="7">PSME3-interacting protein</fullName>
    </submittedName>
</protein>
<feature type="region of interest" description="Disordered" evidence="4">
    <location>
        <begin position="49"/>
        <end position="69"/>
    </location>
</feature>
<comment type="subcellular location">
    <subcellularLocation>
        <location evidence="1">Nucleus</location>
    </subcellularLocation>
</comment>
<feature type="compositionally biased region" description="Acidic residues" evidence="4">
    <location>
        <begin position="230"/>
        <end position="241"/>
    </location>
</feature>
<feature type="compositionally biased region" description="Basic and acidic residues" evidence="4">
    <location>
        <begin position="180"/>
        <end position="190"/>
    </location>
</feature>
<dbReference type="PANTHER" id="PTHR13495:SF0">
    <property type="entry name" value="PSME3-INTERACTING PROTEIN"/>
    <property type="match status" value="1"/>
</dbReference>
<evidence type="ECO:0000256" key="4">
    <source>
        <dbReference type="SAM" id="MobiDB-lite"/>
    </source>
</evidence>
<accession>A0ABM3MAV6</accession>
<organism evidence="6 7">
    <name type="scientific">Galleria mellonella</name>
    <name type="common">Greater wax moth</name>
    <dbReference type="NCBI Taxonomy" id="7137"/>
    <lineage>
        <taxon>Eukaryota</taxon>
        <taxon>Metazoa</taxon>
        <taxon>Ecdysozoa</taxon>
        <taxon>Arthropoda</taxon>
        <taxon>Hexapoda</taxon>
        <taxon>Insecta</taxon>
        <taxon>Pterygota</taxon>
        <taxon>Neoptera</taxon>
        <taxon>Endopterygota</taxon>
        <taxon>Lepidoptera</taxon>
        <taxon>Glossata</taxon>
        <taxon>Ditrysia</taxon>
        <taxon>Pyraloidea</taxon>
        <taxon>Pyralidae</taxon>
        <taxon>Galleriinae</taxon>
        <taxon>Galleria</taxon>
    </lineage>
</organism>
<dbReference type="Proteomes" id="UP001652740">
    <property type="component" value="Unplaced"/>
</dbReference>
<feature type="compositionally biased region" description="Basic and acidic residues" evidence="4">
    <location>
        <begin position="49"/>
        <end position="63"/>
    </location>
</feature>
<gene>
    <name evidence="7" type="primary">LOC113511370</name>
</gene>
<feature type="compositionally biased region" description="Polar residues" evidence="4">
    <location>
        <begin position="195"/>
        <end position="204"/>
    </location>
</feature>
<dbReference type="GeneID" id="113511370"/>
<keyword evidence="2" id="KW-0539">Nucleus</keyword>
<evidence type="ECO:0000256" key="3">
    <source>
        <dbReference type="SAM" id="Coils"/>
    </source>
</evidence>